<evidence type="ECO:0000256" key="1">
    <source>
        <dbReference type="SAM" id="MobiDB-lite"/>
    </source>
</evidence>
<evidence type="ECO:0000313" key="3">
    <source>
        <dbReference type="Proteomes" id="UP000051952"/>
    </source>
</evidence>
<keyword evidence="3" id="KW-1185">Reference proteome</keyword>
<feature type="compositionally biased region" description="Polar residues" evidence="1">
    <location>
        <begin position="52"/>
        <end position="63"/>
    </location>
</feature>
<dbReference type="Proteomes" id="UP000051952">
    <property type="component" value="Unassembled WGS sequence"/>
</dbReference>
<gene>
    <name evidence="2" type="ORF">BSAL_58945</name>
</gene>
<feature type="region of interest" description="Disordered" evidence="1">
    <location>
        <begin position="45"/>
        <end position="66"/>
    </location>
</feature>
<dbReference type="VEuPathDB" id="TriTrypDB:BSAL_58945"/>
<accession>A0A0S4IPG2</accession>
<feature type="region of interest" description="Disordered" evidence="1">
    <location>
        <begin position="86"/>
        <end position="169"/>
    </location>
</feature>
<organism evidence="2 3">
    <name type="scientific">Bodo saltans</name>
    <name type="common">Flagellated protozoan</name>
    <dbReference type="NCBI Taxonomy" id="75058"/>
    <lineage>
        <taxon>Eukaryota</taxon>
        <taxon>Discoba</taxon>
        <taxon>Euglenozoa</taxon>
        <taxon>Kinetoplastea</taxon>
        <taxon>Metakinetoplastina</taxon>
        <taxon>Eubodonida</taxon>
        <taxon>Bodonidae</taxon>
        <taxon>Bodo</taxon>
    </lineage>
</organism>
<sequence length="315" mass="34554">MEPAETESPQRLDAQRRTMLLRRGSSQSLDADTMRNAIFEGRPLPMHVETPANPNAVNSSEATDPQRLFQLLRRKKKAPHAMCVSTPLQPMRHTPVASQPQPPPPAPEPPTGCSSARGTSETVTSLVTRPAFSARPFSPADRPPTVSSREVHSAQPGGINGRPFTRQKHPKKSLDLFASPKDAADLQDPFPKPQIPRRSSGGKLSTLSVPVRAEAPSNSNGRPVNFNCLFLKSEDEFDGTNEVFPPQQHKSQANIPLIETDWFTSTAWEQLPTSDGVPQQHDEDLGPEGEENAGNVYAESLYELLVASKRRPLAR</sequence>
<dbReference type="EMBL" id="CYKH01000238">
    <property type="protein sequence ID" value="CUF07680.1"/>
    <property type="molecule type" value="Genomic_DNA"/>
</dbReference>
<feature type="region of interest" description="Disordered" evidence="1">
    <location>
        <begin position="271"/>
        <end position="293"/>
    </location>
</feature>
<evidence type="ECO:0000313" key="2">
    <source>
        <dbReference type="EMBL" id="CUF07680.1"/>
    </source>
</evidence>
<proteinExistence type="predicted"/>
<reference evidence="3" key="1">
    <citation type="submission" date="2015-09" db="EMBL/GenBank/DDBJ databases">
        <authorList>
            <consortium name="Pathogen Informatics"/>
        </authorList>
    </citation>
    <scope>NUCLEOTIDE SEQUENCE [LARGE SCALE GENOMIC DNA]</scope>
    <source>
        <strain evidence="3">Lake Konstanz</strain>
    </source>
</reference>
<feature type="region of interest" description="Disordered" evidence="1">
    <location>
        <begin position="184"/>
        <end position="219"/>
    </location>
</feature>
<name>A0A0S4IPG2_BODSA</name>
<feature type="compositionally biased region" description="Polar residues" evidence="1">
    <location>
        <begin position="112"/>
        <end position="127"/>
    </location>
</feature>
<dbReference type="AlphaFoldDB" id="A0A0S4IPG2"/>
<protein>
    <submittedName>
        <fullName evidence="2">Uncharacterized protein</fullName>
    </submittedName>
</protein>
<feature type="compositionally biased region" description="Pro residues" evidence="1">
    <location>
        <begin position="100"/>
        <end position="110"/>
    </location>
</feature>